<reference evidence="1" key="1">
    <citation type="submission" date="2018-05" db="EMBL/GenBank/DDBJ databases">
        <title>Draft genome of Mucuna pruriens seed.</title>
        <authorList>
            <person name="Nnadi N.E."/>
            <person name="Vos R."/>
            <person name="Hasami M.H."/>
            <person name="Devisetty U.K."/>
            <person name="Aguiy J.C."/>
        </authorList>
    </citation>
    <scope>NUCLEOTIDE SEQUENCE [LARGE SCALE GENOMIC DNA]</scope>
    <source>
        <strain evidence="1">JCA_2017</strain>
    </source>
</reference>
<accession>A0A371H453</accession>
<sequence>MKNGVSINDYFAQTLTIANKMRMYGEKVYDYVVCSVEESHNLDSMTIDELQSSLLMHEQQMNGHNSYEEHALKVVKK</sequence>
<protein>
    <recommendedName>
        <fullName evidence="3">Retrovirus-related Pol polyprotein from transposon TNT 1-94</fullName>
    </recommendedName>
</protein>
<name>A0A371H453_MUCPR</name>
<feature type="non-terminal residue" evidence="1">
    <location>
        <position position="1"/>
    </location>
</feature>
<evidence type="ECO:0000313" key="1">
    <source>
        <dbReference type="EMBL" id="RDX97600.1"/>
    </source>
</evidence>
<evidence type="ECO:0000313" key="2">
    <source>
        <dbReference type="Proteomes" id="UP000257109"/>
    </source>
</evidence>
<comment type="caution">
    <text evidence="1">The sequence shown here is derived from an EMBL/GenBank/DDBJ whole genome shotgun (WGS) entry which is preliminary data.</text>
</comment>
<dbReference type="Proteomes" id="UP000257109">
    <property type="component" value="Unassembled WGS sequence"/>
</dbReference>
<gene>
    <name evidence="1" type="ORF">CR513_19611</name>
</gene>
<organism evidence="1 2">
    <name type="scientific">Mucuna pruriens</name>
    <name type="common">Velvet bean</name>
    <name type="synonym">Dolichos pruriens</name>
    <dbReference type="NCBI Taxonomy" id="157652"/>
    <lineage>
        <taxon>Eukaryota</taxon>
        <taxon>Viridiplantae</taxon>
        <taxon>Streptophyta</taxon>
        <taxon>Embryophyta</taxon>
        <taxon>Tracheophyta</taxon>
        <taxon>Spermatophyta</taxon>
        <taxon>Magnoliopsida</taxon>
        <taxon>eudicotyledons</taxon>
        <taxon>Gunneridae</taxon>
        <taxon>Pentapetalae</taxon>
        <taxon>rosids</taxon>
        <taxon>fabids</taxon>
        <taxon>Fabales</taxon>
        <taxon>Fabaceae</taxon>
        <taxon>Papilionoideae</taxon>
        <taxon>50 kb inversion clade</taxon>
        <taxon>NPAAA clade</taxon>
        <taxon>indigoferoid/millettioid clade</taxon>
        <taxon>Phaseoleae</taxon>
        <taxon>Mucuna</taxon>
    </lineage>
</organism>
<dbReference type="OrthoDB" id="1742098at2759"/>
<proteinExistence type="predicted"/>
<dbReference type="EMBL" id="QJKJ01003613">
    <property type="protein sequence ID" value="RDX97600.1"/>
    <property type="molecule type" value="Genomic_DNA"/>
</dbReference>
<keyword evidence="2" id="KW-1185">Reference proteome</keyword>
<dbReference type="AlphaFoldDB" id="A0A371H453"/>
<evidence type="ECO:0008006" key="3">
    <source>
        <dbReference type="Google" id="ProtNLM"/>
    </source>
</evidence>